<feature type="domain" description="Ty3 transposon capsid-like protein" evidence="2">
    <location>
        <begin position="14"/>
        <end position="185"/>
    </location>
</feature>
<dbReference type="InterPro" id="IPR032567">
    <property type="entry name" value="RTL1-rel"/>
</dbReference>
<evidence type="ECO:0000313" key="4">
    <source>
        <dbReference type="Proteomes" id="UP000697127"/>
    </source>
</evidence>
<feature type="compositionally biased region" description="Polar residues" evidence="1">
    <location>
        <begin position="244"/>
        <end position="256"/>
    </location>
</feature>
<name>A0A9P6WHT5_9ASCO</name>
<feature type="region of interest" description="Disordered" evidence="1">
    <location>
        <begin position="238"/>
        <end position="258"/>
    </location>
</feature>
<sequence length="704" mass="82327">MDSTSFNHFSNSSTPGIIQINMIYRGDENNSVKKARLFLCKLDVAFKLQESMGKSCTDMFKVGCAMMNLTGPALAWFVNKYKENFYPNWEEFTKSFEKEFCPTDEFENRQTAAKYNAIYQGKNSVGKYVKEFETLRSLLPVDYENDMATRDRFIQGLRPFLRSRVYQHRPETLSEAKFLAKDFEADANFKPTSYFKKEIDQENNDNNEYFTNPDPMNNENAEIDNRGEPMDIDTIRRKFDSDKNYSSGKGSDNNGNPRIHNVQHVAFKNNKVVQPQILQNTIRDTSKKEIQNNLISKEENITKDLQSLPLFISSVFINETDLPMLSVTNELFGNVTTLIDSGAAKNFIDQEFIKKHNLEHHLESTIHNEAVAADNKSLKILGEIALHIQFQLQGTWKQEDITFIVLENLSHPIILGVPFVRLYGNKIDWSNIDKQEEIADITELIDDYSSMDEATKQESDNTLDQEAVRKHIPAEDKENYEHDRTEKLEIDKRVQDETNVIELILNKENNKNFKDTEKFTILNIENPEQKKNTNSRSNKCKENSLEKLDKIEEKFKTRYETNKIIRSNLDKNIKINFSNRNDYENLLNILIKCKIIKLPESPRNFRLCEIMKIYSKNLDDHYDKLNRILNELIKNELQLKLSNKNDKNIINVLSKENNKSDNLILNHDNNITKKLPYKFKYSKDLNRIIKQPIYEKIKIELRDE</sequence>
<keyword evidence="4" id="KW-1185">Reference proteome</keyword>
<feature type="non-terminal residue" evidence="3">
    <location>
        <position position="704"/>
    </location>
</feature>
<protein>
    <recommendedName>
        <fullName evidence="2">Ty3 transposon capsid-like protein domain-containing protein</fullName>
    </recommendedName>
</protein>
<dbReference type="InterPro" id="IPR045358">
    <property type="entry name" value="Ty3_capsid"/>
</dbReference>
<reference evidence="3" key="1">
    <citation type="submission" date="2020-11" db="EMBL/GenBank/DDBJ databases">
        <title>Kefir isolates.</title>
        <authorList>
            <person name="Marcisauskas S."/>
            <person name="Kim Y."/>
            <person name="Blasche S."/>
        </authorList>
    </citation>
    <scope>NUCLEOTIDE SEQUENCE</scope>
    <source>
        <strain evidence="3">Olga-1</strain>
    </source>
</reference>
<comment type="caution">
    <text evidence="3">The sequence shown here is derived from an EMBL/GenBank/DDBJ whole genome shotgun (WGS) entry which is preliminary data.</text>
</comment>
<dbReference type="Proteomes" id="UP000697127">
    <property type="component" value="Unassembled WGS sequence"/>
</dbReference>
<proteinExistence type="predicted"/>
<gene>
    <name evidence="3" type="ORF">C6P40_004370</name>
</gene>
<evidence type="ECO:0000313" key="3">
    <source>
        <dbReference type="EMBL" id="KAG0686347.1"/>
    </source>
</evidence>
<accession>A0A9P6WHT5</accession>
<dbReference type="InterPro" id="IPR021109">
    <property type="entry name" value="Peptidase_aspartic_dom_sf"/>
</dbReference>
<dbReference type="PANTHER" id="PTHR15503:SF22">
    <property type="entry name" value="TRANSPOSON TY3-I GAG POLYPROTEIN"/>
    <property type="match status" value="1"/>
</dbReference>
<dbReference type="CDD" id="cd00303">
    <property type="entry name" value="retropepsin_like"/>
    <property type="match status" value="1"/>
</dbReference>
<dbReference type="Gene3D" id="2.40.70.10">
    <property type="entry name" value="Acid Proteases"/>
    <property type="match status" value="1"/>
</dbReference>
<dbReference type="AlphaFoldDB" id="A0A9P6WHT5"/>
<dbReference type="PANTHER" id="PTHR15503">
    <property type="entry name" value="LDOC1 RELATED"/>
    <property type="match status" value="1"/>
</dbReference>
<evidence type="ECO:0000259" key="2">
    <source>
        <dbReference type="Pfam" id="PF19259"/>
    </source>
</evidence>
<organism evidence="3 4">
    <name type="scientific">Pichia californica</name>
    <dbReference type="NCBI Taxonomy" id="460514"/>
    <lineage>
        <taxon>Eukaryota</taxon>
        <taxon>Fungi</taxon>
        <taxon>Dikarya</taxon>
        <taxon>Ascomycota</taxon>
        <taxon>Saccharomycotina</taxon>
        <taxon>Pichiomycetes</taxon>
        <taxon>Pichiales</taxon>
        <taxon>Pichiaceae</taxon>
        <taxon>Pichia</taxon>
    </lineage>
</organism>
<dbReference type="Pfam" id="PF19259">
    <property type="entry name" value="Ty3_capsid"/>
    <property type="match status" value="1"/>
</dbReference>
<dbReference type="EMBL" id="PUHW01000582">
    <property type="protein sequence ID" value="KAG0686347.1"/>
    <property type="molecule type" value="Genomic_DNA"/>
</dbReference>
<evidence type="ECO:0000256" key="1">
    <source>
        <dbReference type="SAM" id="MobiDB-lite"/>
    </source>
</evidence>